<proteinExistence type="predicted"/>
<sequence length="478" mass="54737">MKISYLGHATYYVELKNGAKVLIDPLLTDTFQDGTARVWPPRSVNVSALPRPDMIVITHCHPGHLEAESLSFLDKNIPVYHPADPTIERTLQLLGFKNVAVIGHGDTLDMGDVRCVFTGTVSDITEIGVLFQEPDSSFWYLADSEISDSIAQDVYKIVDGKLDLMITSYAAYNNDFFTHFRYEFPAQDIAFFLEQVLKFEPKILSANFIGLKYTGDGEWMNRYMFPTQPQQFYKDVAAFAKKVEHYLNLVPGCQIALENGTHNVRENALPYLMPEKGTSEDLLLDPTKSIPELRDPDIHRVGTPELKQRITTLLTKDFSFWVRESVIDGYEPIMTYHRLGVKFRIRVVYPDNSEDVYMMDMSSNSAAIIPDPDVGSYADITMRAAASVLDLWNRAEIPYYRAYHHIRAYSAIYRLMTSLDRRVEVAMLDGSDKSHSRIKMDGRDPLSLYFNHDVEKFYHPWLQKQLSRYQGIDYAEAV</sequence>
<dbReference type="SUPFAM" id="SSF56281">
    <property type="entry name" value="Metallo-hydrolase/oxidoreductase"/>
    <property type="match status" value="1"/>
</dbReference>
<gene>
    <name evidence="1" type="ORF">DI551_06910</name>
</gene>
<protein>
    <recommendedName>
        <fullName evidence="3">Metallo-beta-lactamase domain-containing protein</fullName>
    </recommendedName>
</protein>
<name>A0A2W5PLT7_9BACT</name>
<dbReference type="PANTHER" id="PTHR43546">
    <property type="entry name" value="UPF0173 METAL-DEPENDENT HYDROLASE MJ1163-RELATED"/>
    <property type="match status" value="1"/>
</dbReference>
<organism evidence="1 2">
    <name type="scientific">Micavibrio aeruginosavorus</name>
    <dbReference type="NCBI Taxonomy" id="349221"/>
    <lineage>
        <taxon>Bacteria</taxon>
        <taxon>Pseudomonadati</taxon>
        <taxon>Bdellovibrionota</taxon>
        <taxon>Bdellovibrionia</taxon>
        <taxon>Bdellovibrionales</taxon>
        <taxon>Pseudobdellovibrionaceae</taxon>
        <taxon>Micavibrio</taxon>
    </lineage>
</organism>
<accession>A0A2W5PLT7</accession>
<dbReference type="Pfam" id="PF13483">
    <property type="entry name" value="Lactamase_B_3"/>
    <property type="match status" value="1"/>
</dbReference>
<dbReference type="InterPro" id="IPR036866">
    <property type="entry name" value="RibonucZ/Hydroxyglut_hydro"/>
</dbReference>
<dbReference type="Gene3D" id="3.60.15.10">
    <property type="entry name" value="Ribonuclease Z/Hydroxyacylglutathione hydrolase-like"/>
    <property type="match status" value="1"/>
</dbReference>
<evidence type="ECO:0000313" key="2">
    <source>
        <dbReference type="Proteomes" id="UP000249417"/>
    </source>
</evidence>
<dbReference type="InterPro" id="IPR050114">
    <property type="entry name" value="UPF0173_UPF0282_UlaG_hydrolase"/>
</dbReference>
<evidence type="ECO:0000313" key="1">
    <source>
        <dbReference type="EMBL" id="PZQ45587.1"/>
    </source>
</evidence>
<evidence type="ECO:0008006" key="3">
    <source>
        <dbReference type="Google" id="ProtNLM"/>
    </source>
</evidence>
<dbReference type="EMBL" id="QFQB01000044">
    <property type="protein sequence ID" value="PZQ45587.1"/>
    <property type="molecule type" value="Genomic_DNA"/>
</dbReference>
<dbReference type="Proteomes" id="UP000249417">
    <property type="component" value="Unassembled WGS sequence"/>
</dbReference>
<dbReference type="AlphaFoldDB" id="A0A2W5PLT7"/>
<reference evidence="1 2" key="1">
    <citation type="submission" date="2017-08" db="EMBL/GenBank/DDBJ databases">
        <title>Infants hospitalized years apart are colonized by the same room-sourced microbial strains.</title>
        <authorList>
            <person name="Brooks B."/>
            <person name="Olm M.R."/>
            <person name="Firek B.A."/>
            <person name="Baker R."/>
            <person name="Thomas B.C."/>
            <person name="Morowitz M.J."/>
            <person name="Banfield J.F."/>
        </authorList>
    </citation>
    <scope>NUCLEOTIDE SEQUENCE [LARGE SCALE GENOMIC DNA]</scope>
    <source>
        <strain evidence="1">S2_005_002_R2_29</strain>
    </source>
</reference>
<comment type="caution">
    <text evidence="1">The sequence shown here is derived from an EMBL/GenBank/DDBJ whole genome shotgun (WGS) entry which is preliminary data.</text>
</comment>